<evidence type="ECO:0000313" key="1">
    <source>
        <dbReference type="EMBL" id="MBA0765469.1"/>
    </source>
</evidence>
<gene>
    <name evidence="1" type="ORF">Gotri_014664</name>
</gene>
<proteinExistence type="predicted"/>
<organism evidence="1 2">
    <name type="scientific">Gossypium trilobum</name>
    <dbReference type="NCBI Taxonomy" id="34281"/>
    <lineage>
        <taxon>Eukaryota</taxon>
        <taxon>Viridiplantae</taxon>
        <taxon>Streptophyta</taxon>
        <taxon>Embryophyta</taxon>
        <taxon>Tracheophyta</taxon>
        <taxon>Spermatophyta</taxon>
        <taxon>Magnoliopsida</taxon>
        <taxon>eudicotyledons</taxon>
        <taxon>Gunneridae</taxon>
        <taxon>Pentapetalae</taxon>
        <taxon>rosids</taxon>
        <taxon>malvids</taxon>
        <taxon>Malvales</taxon>
        <taxon>Malvaceae</taxon>
        <taxon>Malvoideae</taxon>
        <taxon>Gossypium</taxon>
    </lineage>
</organism>
<dbReference type="AlphaFoldDB" id="A0A7J9DXK3"/>
<name>A0A7J9DXK3_9ROSI</name>
<comment type="caution">
    <text evidence="1">The sequence shown here is derived from an EMBL/GenBank/DDBJ whole genome shotgun (WGS) entry which is preliminary data.</text>
</comment>
<keyword evidence="2" id="KW-1185">Reference proteome</keyword>
<sequence length="38" mass="4230">MATTFILSCAGLVVVINSTYNVRRLLNGSIFRAHNEFT</sequence>
<dbReference type="EMBL" id="JABEZW010000005">
    <property type="protein sequence ID" value="MBA0765469.1"/>
    <property type="molecule type" value="Genomic_DNA"/>
</dbReference>
<evidence type="ECO:0000313" key="2">
    <source>
        <dbReference type="Proteomes" id="UP000593568"/>
    </source>
</evidence>
<feature type="non-terminal residue" evidence="1">
    <location>
        <position position="38"/>
    </location>
</feature>
<reference evidence="1 2" key="1">
    <citation type="journal article" date="2019" name="Genome Biol. Evol.">
        <title>Insights into the evolution of the New World diploid cottons (Gossypium, subgenus Houzingenia) based on genome sequencing.</title>
        <authorList>
            <person name="Grover C.E."/>
            <person name="Arick M.A. 2nd"/>
            <person name="Thrash A."/>
            <person name="Conover J.L."/>
            <person name="Sanders W.S."/>
            <person name="Peterson D.G."/>
            <person name="Frelichowski J.E."/>
            <person name="Scheffler J.A."/>
            <person name="Scheffler B.E."/>
            <person name="Wendel J.F."/>
        </authorList>
    </citation>
    <scope>NUCLEOTIDE SEQUENCE [LARGE SCALE GENOMIC DNA]</scope>
    <source>
        <strain evidence="1">8</strain>
        <tissue evidence="1">Leaf</tissue>
    </source>
</reference>
<protein>
    <submittedName>
        <fullName evidence="1">Uncharacterized protein</fullName>
    </submittedName>
</protein>
<dbReference type="Proteomes" id="UP000593568">
    <property type="component" value="Unassembled WGS sequence"/>
</dbReference>
<accession>A0A7J9DXK3</accession>